<accession>A0ABX8CC84</accession>
<gene>
    <name evidence="1" type="ORF">KGD83_09035</name>
</gene>
<dbReference type="EMBL" id="CP074132">
    <property type="protein sequence ID" value="QUX30628.1"/>
    <property type="molecule type" value="Genomic_DNA"/>
</dbReference>
<reference evidence="2" key="1">
    <citation type="submission" date="2021-05" db="EMBL/GenBank/DDBJ databases">
        <title>Direct Submission.</title>
        <authorList>
            <person name="Li K."/>
            <person name="Gao J."/>
        </authorList>
    </citation>
    <scope>NUCLEOTIDE SEQUENCE [LARGE SCALE GENOMIC DNA]</scope>
    <source>
        <strain evidence="2">HDS12</strain>
    </source>
</reference>
<protein>
    <recommendedName>
        <fullName evidence="3">SRPBCC family protein</fullName>
    </recommendedName>
</protein>
<dbReference type="Proteomes" id="UP000678016">
    <property type="component" value="Chromosome"/>
</dbReference>
<evidence type="ECO:0000313" key="2">
    <source>
        <dbReference type="Proteomes" id="UP000678016"/>
    </source>
</evidence>
<evidence type="ECO:0000313" key="1">
    <source>
        <dbReference type="EMBL" id="QUX30628.1"/>
    </source>
</evidence>
<name>A0ABX8CC84_9ACTN</name>
<organism evidence="1 2">
    <name type="scientific">Nocardiopsis akebiae</name>
    <dbReference type="NCBI Taxonomy" id="2831968"/>
    <lineage>
        <taxon>Bacteria</taxon>
        <taxon>Bacillati</taxon>
        <taxon>Actinomycetota</taxon>
        <taxon>Actinomycetes</taxon>
        <taxon>Streptosporangiales</taxon>
        <taxon>Nocardiopsidaceae</taxon>
        <taxon>Nocardiopsis</taxon>
    </lineage>
</organism>
<evidence type="ECO:0008006" key="3">
    <source>
        <dbReference type="Google" id="ProtNLM"/>
    </source>
</evidence>
<sequence>MDVVESVLANDGEEFDRWVRDRHATVTVAEEDWECVTLEARADVSGAGQQRCRYTYRLPPAMAMRRLHNTFVVGLEHPDSDGGRCLHVRLVRPGLAFETWEVGKQQAVLVAMARVCLERRAVCGATSANLRSYVVTKVLDWRG</sequence>
<proteinExistence type="predicted"/>
<keyword evidence="2" id="KW-1185">Reference proteome</keyword>
<dbReference type="RefSeq" id="WP_212643379.1">
    <property type="nucleotide sequence ID" value="NZ_CP074132.1"/>
</dbReference>